<keyword evidence="3 5" id="KW-0326">Glycosidase</keyword>
<dbReference type="AlphaFoldDB" id="A0AB39BIE9"/>
<dbReference type="PRINTS" id="PR00131">
    <property type="entry name" value="GLHYDRLASE1"/>
</dbReference>
<dbReference type="GO" id="GO:0016052">
    <property type="term" value="P:carbohydrate catabolic process"/>
    <property type="evidence" value="ECO:0007669"/>
    <property type="project" value="TreeGrafter"/>
</dbReference>
<evidence type="ECO:0000256" key="4">
    <source>
        <dbReference type="RuleBase" id="RU003690"/>
    </source>
</evidence>
<gene>
    <name evidence="5" type="ORF">ABFY20_03520</name>
</gene>
<reference evidence="5" key="1">
    <citation type="submission" date="2024-05" db="EMBL/GenBank/DDBJ databases">
        <title>Herbiconiux sp. A18JL235.</title>
        <authorList>
            <person name="Zhang G."/>
        </authorList>
    </citation>
    <scope>NUCLEOTIDE SEQUENCE</scope>
    <source>
        <strain evidence="5">A18JL235</strain>
    </source>
</reference>
<comment type="similarity">
    <text evidence="1 4">Belongs to the glycosyl hydrolase 1 family.</text>
</comment>
<proteinExistence type="inferred from homology"/>
<sequence>MTEFLWGASTSPHQIEGNNLNSDWWEREQRFPEMFERSGDALDSYHRYREDIGLLADAGLNAYRFGIEWARIEPEEGQFSKAELAHYRRMIDATLERGMTPVVTLHHFTNPRWFADDGGWRDPRAIDRFCRYVEAAATILADVEWVVTVNEPNVYALMSLMDNTMSEEGRAAMADLSVDDLLRAQAAAIPDTELGDILADAHRAAKVILKSATSARVGWTVAGQAFEPTPGNEDEFARVKDAWEDRYLRVSKGDDFVGVQSYTSQKIDSRGVIPHAPHPDNTLTGWAYRPDALGIALRNAWNVTEGTPILITENGIATNDDARRIAYTSEALEHMFAAQVDGLDVRGYLHWSALDNFEWGHWAPTFGLIAVDRTTFERTPKPSLAWLGDIARSGRA</sequence>
<dbReference type="GO" id="GO:0005829">
    <property type="term" value="C:cytosol"/>
    <property type="evidence" value="ECO:0007669"/>
    <property type="project" value="TreeGrafter"/>
</dbReference>
<keyword evidence="2 5" id="KW-0378">Hydrolase</keyword>
<dbReference type="EC" id="3.2.1.-" evidence="5"/>
<dbReference type="GO" id="GO:0008422">
    <property type="term" value="F:beta-glucosidase activity"/>
    <property type="evidence" value="ECO:0007669"/>
    <property type="project" value="TreeGrafter"/>
</dbReference>
<dbReference type="Pfam" id="PF00232">
    <property type="entry name" value="Glyco_hydro_1"/>
    <property type="match status" value="1"/>
</dbReference>
<dbReference type="SUPFAM" id="SSF51445">
    <property type="entry name" value="(Trans)glycosidases"/>
    <property type="match status" value="1"/>
</dbReference>
<evidence type="ECO:0000256" key="3">
    <source>
        <dbReference type="ARBA" id="ARBA00023295"/>
    </source>
</evidence>
<dbReference type="EMBL" id="CP162511">
    <property type="protein sequence ID" value="XDI06176.1"/>
    <property type="molecule type" value="Genomic_DNA"/>
</dbReference>
<accession>A0AB39BIE9</accession>
<evidence type="ECO:0000313" key="5">
    <source>
        <dbReference type="EMBL" id="XDI06176.1"/>
    </source>
</evidence>
<dbReference type="RefSeq" id="WP_368498565.1">
    <property type="nucleotide sequence ID" value="NZ_CP162511.1"/>
</dbReference>
<dbReference type="InterPro" id="IPR017853">
    <property type="entry name" value="GH"/>
</dbReference>
<name>A0AB39BIE9_9MICO</name>
<dbReference type="Gene3D" id="3.20.20.80">
    <property type="entry name" value="Glycosidases"/>
    <property type="match status" value="1"/>
</dbReference>
<organism evidence="5">
    <name type="scientific">Herbiconiux sp. A18JL235</name>
    <dbReference type="NCBI Taxonomy" id="3152363"/>
    <lineage>
        <taxon>Bacteria</taxon>
        <taxon>Bacillati</taxon>
        <taxon>Actinomycetota</taxon>
        <taxon>Actinomycetes</taxon>
        <taxon>Micrococcales</taxon>
        <taxon>Microbacteriaceae</taxon>
        <taxon>Herbiconiux</taxon>
    </lineage>
</organism>
<evidence type="ECO:0000256" key="2">
    <source>
        <dbReference type="ARBA" id="ARBA00022801"/>
    </source>
</evidence>
<protein>
    <submittedName>
        <fullName evidence="5">Glycoside hydrolase family 1 protein</fullName>
        <ecNumber evidence="5">3.2.1.-</ecNumber>
    </submittedName>
</protein>
<dbReference type="PANTHER" id="PTHR10353:SF36">
    <property type="entry name" value="LP05116P"/>
    <property type="match status" value="1"/>
</dbReference>
<dbReference type="InterPro" id="IPR001360">
    <property type="entry name" value="Glyco_hydro_1"/>
</dbReference>
<dbReference type="PANTHER" id="PTHR10353">
    <property type="entry name" value="GLYCOSYL HYDROLASE"/>
    <property type="match status" value="1"/>
</dbReference>
<evidence type="ECO:0000256" key="1">
    <source>
        <dbReference type="ARBA" id="ARBA00010838"/>
    </source>
</evidence>